<dbReference type="RefSeq" id="WP_307565232.1">
    <property type="nucleotide sequence ID" value="NZ_JAUSQU010000001.1"/>
</dbReference>
<keyword evidence="2" id="KW-0812">Transmembrane</keyword>
<name>A0ABT9QN40_9ACTN</name>
<accession>A0ABT9QN40</accession>
<organism evidence="4 5">
    <name type="scientific">Streptosporangium lutulentum</name>
    <dbReference type="NCBI Taxonomy" id="1461250"/>
    <lineage>
        <taxon>Bacteria</taxon>
        <taxon>Bacillati</taxon>
        <taxon>Actinomycetota</taxon>
        <taxon>Actinomycetes</taxon>
        <taxon>Streptosporangiales</taxon>
        <taxon>Streptosporangiaceae</taxon>
        <taxon>Streptosporangium</taxon>
    </lineage>
</organism>
<protein>
    <recommendedName>
        <fullName evidence="3">MobA/VirD2-like nuclease domain-containing protein</fullName>
    </recommendedName>
</protein>
<feature type="domain" description="MobA/VirD2-like nuclease" evidence="3">
    <location>
        <begin position="81"/>
        <end position="179"/>
    </location>
</feature>
<evidence type="ECO:0000313" key="4">
    <source>
        <dbReference type="EMBL" id="MDP9848137.1"/>
    </source>
</evidence>
<sequence length="522" mass="56359">MNNFISARRGSSPGGLVRYLFGPGSSQEHTDQRIIAADVTLGLAEGTRLDHLVDAEAIYALGRDMDSHRILLGVAPPGGWVWHCAISLPPEESLQGRRLGDEQWADIARTAISRMGFDEAVGRAPCRWIAVHHGRSVGGNDHIHLMVNLVREDGTLASTWNDRRTMSRVCADMERRYGLAAVEGRTGRGMPGYSKAEHQRMRAGQVPERQRIARLVRSCALISADEAEFVRRARRSGLSVRARYSKNSQEVVGYSVALRGQAKDGQDRPEMKDRRVWFGGGRLAADLSLPRLREHWPAPTAESAAKALAQWRREADVAGPKEADERAAYGTAAWGQAVARVDAVTAQLGSSRLQDVALWSSAARHAAALMAGLSDRMEHQGPGPIAATADLLARAAQTPAHPDRRLVRRGGLADLRGVAMVIRHARTSLGMTLLLLAVVALAHAICLWQAAAERPRLAAELDAGLERVRAAYPPPSARELAAHLGSSTAPAPPMGPPGTDPAARARPAVRRDRGGPSQGRGR</sequence>
<dbReference type="Proteomes" id="UP001225356">
    <property type="component" value="Unassembled WGS sequence"/>
</dbReference>
<comment type="caution">
    <text evidence="4">The sequence shown here is derived from an EMBL/GenBank/DDBJ whole genome shotgun (WGS) entry which is preliminary data.</text>
</comment>
<evidence type="ECO:0000256" key="1">
    <source>
        <dbReference type="SAM" id="MobiDB-lite"/>
    </source>
</evidence>
<dbReference type="EMBL" id="JAUSQU010000001">
    <property type="protein sequence ID" value="MDP9848137.1"/>
    <property type="molecule type" value="Genomic_DNA"/>
</dbReference>
<keyword evidence="5" id="KW-1185">Reference proteome</keyword>
<dbReference type="Pfam" id="PF03432">
    <property type="entry name" value="Relaxase"/>
    <property type="match status" value="1"/>
</dbReference>
<gene>
    <name evidence="4" type="ORF">J2853_007348</name>
</gene>
<dbReference type="InterPro" id="IPR005094">
    <property type="entry name" value="Endonuclease_MobA/VirD2"/>
</dbReference>
<evidence type="ECO:0000259" key="3">
    <source>
        <dbReference type="Pfam" id="PF03432"/>
    </source>
</evidence>
<proteinExistence type="predicted"/>
<reference evidence="4 5" key="1">
    <citation type="submission" date="2023-07" db="EMBL/GenBank/DDBJ databases">
        <title>Sequencing the genomes of 1000 actinobacteria strains.</title>
        <authorList>
            <person name="Klenk H.-P."/>
        </authorList>
    </citation>
    <scope>NUCLEOTIDE SEQUENCE [LARGE SCALE GENOMIC DNA]</scope>
    <source>
        <strain evidence="4 5">DSM 46740</strain>
    </source>
</reference>
<feature type="region of interest" description="Disordered" evidence="1">
    <location>
        <begin position="476"/>
        <end position="522"/>
    </location>
</feature>
<feature type="compositionally biased region" description="Pro residues" evidence="1">
    <location>
        <begin position="490"/>
        <end position="499"/>
    </location>
</feature>
<feature type="transmembrane region" description="Helical" evidence="2">
    <location>
        <begin position="429"/>
        <end position="448"/>
    </location>
</feature>
<evidence type="ECO:0000313" key="5">
    <source>
        <dbReference type="Proteomes" id="UP001225356"/>
    </source>
</evidence>
<keyword evidence="2" id="KW-0472">Membrane</keyword>
<keyword evidence="2" id="KW-1133">Transmembrane helix</keyword>
<evidence type="ECO:0000256" key="2">
    <source>
        <dbReference type="SAM" id="Phobius"/>
    </source>
</evidence>